<feature type="transmembrane region" description="Helical" evidence="8">
    <location>
        <begin position="323"/>
        <end position="348"/>
    </location>
</feature>
<feature type="transmembrane region" description="Helical" evidence="8">
    <location>
        <begin position="42"/>
        <end position="64"/>
    </location>
</feature>
<name>A0A084UBZ2_9HYPH</name>
<proteinExistence type="inferred from homology"/>
<dbReference type="SUPFAM" id="SSF161098">
    <property type="entry name" value="MetI-like"/>
    <property type="match status" value="1"/>
</dbReference>
<dbReference type="PATRIC" id="fig|472175.3.peg.1525"/>
<dbReference type="GO" id="GO:0022857">
    <property type="term" value="F:transmembrane transporter activity"/>
    <property type="evidence" value="ECO:0007669"/>
    <property type="project" value="InterPro"/>
</dbReference>
<evidence type="ECO:0000259" key="9">
    <source>
        <dbReference type="PROSITE" id="PS50928"/>
    </source>
</evidence>
<dbReference type="Gene3D" id="1.10.3720.10">
    <property type="entry name" value="MetI-like"/>
    <property type="match status" value="1"/>
</dbReference>
<feature type="transmembrane region" description="Helical" evidence="8">
    <location>
        <begin position="255"/>
        <end position="273"/>
    </location>
</feature>
<feature type="transmembrane region" description="Helical" evidence="8">
    <location>
        <begin position="360"/>
        <end position="380"/>
    </location>
</feature>
<evidence type="ECO:0000256" key="8">
    <source>
        <dbReference type="RuleBase" id="RU363032"/>
    </source>
</evidence>
<feature type="transmembrane region" description="Helical" evidence="8">
    <location>
        <begin position="462"/>
        <end position="481"/>
    </location>
</feature>
<dbReference type="RefSeq" id="WP_036481348.1">
    <property type="nucleotide sequence ID" value="NZ_JMQM01000001.1"/>
</dbReference>
<evidence type="ECO:0000256" key="7">
    <source>
        <dbReference type="ARBA" id="ARBA00023136"/>
    </source>
</evidence>
<dbReference type="Proteomes" id="UP000053675">
    <property type="component" value="Unassembled WGS sequence"/>
</dbReference>
<accession>A0A084UBZ2</accession>
<feature type="transmembrane region" description="Helical" evidence="8">
    <location>
        <begin position="193"/>
        <end position="211"/>
    </location>
</feature>
<dbReference type="InterPro" id="IPR010065">
    <property type="entry name" value="AA_ABC_transptr_permease_3TM"/>
</dbReference>
<feature type="transmembrane region" description="Helical" evidence="8">
    <location>
        <begin position="164"/>
        <end position="186"/>
    </location>
</feature>
<dbReference type="InterPro" id="IPR043429">
    <property type="entry name" value="ArtM/GltK/GlnP/TcyL/YhdX-like"/>
</dbReference>
<comment type="caution">
    <text evidence="10">The sequence shown here is derived from an EMBL/GenBank/DDBJ whole genome shotgun (WGS) entry which is preliminary data.</text>
</comment>
<comment type="similarity">
    <text evidence="2">Belongs to the binding-protein-dependent transport system permease family. HisMQ subfamily.</text>
</comment>
<keyword evidence="5 8" id="KW-0812">Transmembrane</keyword>
<comment type="subcellular location">
    <subcellularLocation>
        <location evidence="1">Cell inner membrane</location>
        <topology evidence="1">Multi-pass membrane protein</topology>
    </subcellularLocation>
    <subcellularLocation>
        <location evidence="8">Cell membrane</location>
        <topology evidence="8">Multi-pass membrane protein</topology>
    </subcellularLocation>
</comment>
<dbReference type="PANTHER" id="PTHR30614:SF41">
    <property type="entry name" value="INNER MEMBRANE AMINO-ACID ABC TRANSPORTER PERMEASE PROTEIN YHDY"/>
    <property type="match status" value="1"/>
</dbReference>
<feature type="transmembrane region" description="Helical" evidence="8">
    <location>
        <begin position="285"/>
        <end position="311"/>
    </location>
</feature>
<dbReference type="CDD" id="cd06261">
    <property type="entry name" value="TM_PBP2"/>
    <property type="match status" value="1"/>
</dbReference>
<keyword evidence="11" id="KW-1185">Reference proteome</keyword>
<dbReference type="OrthoDB" id="9771188at2"/>
<dbReference type="Pfam" id="PF00528">
    <property type="entry name" value="BPD_transp_1"/>
    <property type="match status" value="1"/>
</dbReference>
<keyword evidence="3 8" id="KW-0813">Transport</keyword>
<protein>
    <submittedName>
        <fullName evidence="10">General L-amino acid ABC transporter membrane protein</fullName>
    </submittedName>
</protein>
<feature type="transmembrane region" description="Helical" evidence="8">
    <location>
        <begin position="85"/>
        <end position="104"/>
    </location>
</feature>
<keyword evidence="4" id="KW-1003">Cell membrane</keyword>
<keyword evidence="6 8" id="KW-1133">Transmembrane helix</keyword>
<dbReference type="PANTHER" id="PTHR30614">
    <property type="entry name" value="MEMBRANE COMPONENT OF AMINO ACID ABC TRANSPORTER"/>
    <property type="match status" value="1"/>
</dbReference>
<feature type="transmembrane region" description="Helical" evidence="8">
    <location>
        <begin position="110"/>
        <end position="128"/>
    </location>
</feature>
<evidence type="ECO:0000256" key="4">
    <source>
        <dbReference type="ARBA" id="ARBA00022475"/>
    </source>
</evidence>
<dbReference type="GO" id="GO:0043190">
    <property type="term" value="C:ATP-binding cassette (ABC) transporter complex"/>
    <property type="evidence" value="ECO:0007669"/>
    <property type="project" value="InterPro"/>
</dbReference>
<dbReference type="GO" id="GO:0006865">
    <property type="term" value="P:amino acid transport"/>
    <property type="evidence" value="ECO:0007669"/>
    <property type="project" value="TreeGrafter"/>
</dbReference>
<evidence type="ECO:0000256" key="6">
    <source>
        <dbReference type="ARBA" id="ARBA00022989"/>
    </source>
</evidence>
<feature type="transmembrane region" description="Helical" evidence="8">
    <location>
        <begin position="414"/>
        <end position="442"/>
    </location>
</feature>
<evidence type="ECO:0000256" key="2">
    <source>
        <dbReference type="ARBA" id="ARBA00010072"/>
    </source>
</evidence>
<feature type="transmembrane region" description="Helical" evidence="8">
    <location>
        <begin position="140"/>
        <end position="158"/>
    </location>
</feature>
<evidence type="ECO:0000256" key="5">
    <source>
        <dbReference type="ARBA" id="ARBA00022692"/>
    </source>
</evidence>
<dbReference type="NCBIfam" id="TIGR01726">
    <property type="entry name" value="HEQRo_perm_3TM"/>
    <property type="match status" value="1"/>
</dbReference>
<feature type="transmembrane region" description="Helical" evidence="8">
    <location>
        <begin position="223"/>
        <end position="243"/>
    </location>
</feature>
<sequence>MEEQVSLYVAREQKAPQPPPPSEAGIVGILHKNLFATPFDSVITIVLSIFSVWAAWNIFEWGFLHAVFSGSDRQACLPAEGEGELGACWAFVGAKFGQFVYGLYPMGERWRVDLVMVLLALLAVPLLIPPLPYKRLNAILLFAVFPFVALVLLTGGNLRVSGAWVAFLLTIGAFIASALGGMVAGAREDRLKWGLWAAIAALLILFMHNAVNSGPVRFMDIRFSTLTMLSSLVAIVSVALSLLAVQPGEGGKVRYLKVLVAPVGILLLIMLLAGDMGLRPAPTNLWGGLLVTLVVALTGIAASLPLGVLLALGRRSHLPAIRLFSIVFIEFWRGVPLITVLFMSAFMIPLFLPDGVTFNQLLRALIGVALFSAAYMAEVIRGGLQAIPKGQYEGAQALGLGYWQMMRLIIMPQALKLVIPGIVNTFIGLFKDTSLVYIIGLADLLGTVRRGFADPNWITPTTAATGLVFAAFVYWLFCFGMSRYSIYMERRLNTGHKN</sequence>
<evidence type="ECO:0000256" key="1">
    <source>
        <dbReference type="ARBA" id="ARBA00004429"/>
    </source>
</evidence>
<evidence type="ECO:0000313" key="10">
    <source>
        <dbReference type="EMBL" id="KFB10478.1"/>
    </source>
</evidence>
<dbReference type="InterPro" id="IPR035906">
    <property type="entry name" value="MetI-like_sf"/>
</dbReference>
<reference evidence="10 11" key="1">
    <citation type="submission" date="2014-05" db="EMBL/GenBank/DDBJ databases">
        <title>Draft Genome Sequence of Nitratireductor basaltis Strain UMTGB225, A Marine Bacterium Isolated from Green Barrel Tunicate.</title>
        <authorList>
            <person name="Gan H.Y."/>
        </authorList>
    </citation>
    <scope>NUCLEOTIDE SEQUENCE [LARGE SCALE GENOMIC DNA]</scope>
    <source>
        <strain evidence="10 11">UMTGB225</strain>
    </source>
</reference>
<evidence type="ECO:0000256" key="3">
    <source>
        <dbReference type="ARBA" id="ARBA00022448"/>
    </source>
</evidence>
<dbReference type="PROSITE" id="PS50928">
    <property type="entry name" value="ABC_TM1"/>
    <property type="match status" value="1"/>
</dbReference>
<dbReference type="AlphaFoldDB" id="A0A084UBZ2"/>
<dbReference type="InterPro" id="IPR000515">
    <property type="entry name" value="MetI-like"/>
</dbReference>
<dbReference type="STRING" id="472175.EL18_01513"/>
<organism evidence="10 11">
    <name type="scientific">Nitratireductor basaltis</name>
    <dbReference type="NCBI Taxonomy" id="472175"/>
    <lineage>
        <taxon>Bacteria</taxon>
        <taxon>Pseudomonadati</taxon>
        <taxon>Pseudomonadota</taxon>
        <taxon>Alphaproteobacteria</taxon>
        <taxon>Hyphomicrobiales</taxon>
        <taxon>Phyllobacteriaceae</taxon>
        <taxon>Nitratireductor</taxon>
    </lineage>
</organism>
<keyword evidence="7 8" id="KW-0472">Membrane</keyword>
<dbReference type="EMBL" id="JMQM01000001">
    <property type="protein sequence ID" value="KFB10478.1"/>
    <property type="molecule type" value="Genomic_DNA"/>
</dbReference>
<evidence type="ECO:0000313" key="11">
    <source>
        <dbReference type="Proteomes" id="UP000053675"/>
    </source>
</evidence>
<dbReference type="eggNOG" id="COG0765">
    <property type="taxonomic scope" value="Bacteria"/>
</dbReference>
<gene>
    <name evidence="10" type="ORF">EL18_01513</name>
</gene>
<feature type="domain" description="ABC transmembrane type-1" evidence="9">
    <location>
        <begin position="289"/>
        <end position="480"/>
    </location>
</feature>